<dbReference type="EMBL" id="DTHB01000042">
    <property type="protein sequence ID" value="HGB14702.1"/>
    <property type="molecule type" value="Genomic_DNA"/>
</dbReference>
<dbReference type="GO" id="GO:0008080">
    <property type="term" value="F:N-acetyltransferase activity"/>
    <property type="evidence" value="ECO:0007669"/>
    <property type="project" value="InterPro"/>
</dbReference>
<dbReference type="PROSITE" id="PS51186">
    <property type="entry name" value="GNAT"/>
    <property type="match status" value="1"/>
</dbReference>
<gene>
    <name evidence="6" type="primary">rimI</name>
    <name evidence="6" type="ORF">ENV62_05640</name>
</gene>
<evidence type="ECO:0000256" key="1">
    <source>
        <dbReference type="ARBA" id="ARBA00005395"/>
    </source>
</evidence>
<sequence length="162" mass="18575">MTQDLTIRRARLADVKSIWEIERLSFTVPWSFWNFLSELGNPNSHILVAGPSPPRPWETWGYIIYWVVGGEMHIMNLAVHPQHRRRGIARALLKEALSRARTLGAEVAWLEVRPSNLAAQALYESFGFKKVGIRPRYYADNQEDALLMAYYWDEGELGTGSS</sequence>
<proteinExistence type="inferred from homology"/>
<protein>
    <submittedName>
        <fullName evidence="6">Ribosomal-protein-alanine N-acetyltransferase</fullName>
    </submittedName>
</protein>
<dbReference type="SUPFAM" id="SSF55729">
    <property type="entry name" value="Acyl-CoA N-acyltransferases (Nat)"/>
    <property type="match status" value="1"/>
</dbReference>
<dbReference type="NCBIfam" id="TIGR01575">
    <property type="entry name" value="rimI"/>
    <property type="match status" value="1"/>
</dbReference>
<keyword evidence="3 6" id="KW-0808">Transferase</keyword>
<accession>A0A7C3SIV2</accession>
<name>A0A7C3SIV2_9BACT</name>
<organism evidence="6">
    <name type="scientific">Desulfobacca acetoxidans</name>
    <dbReference type="NCBI Taxonomy" id="60893"/>
    <lineage>
        <taxon>Bacteria</taxon>
        <taxon>Pseudomonadati</taxon>
        <taxon>Thermodesulfobacteriota</taxon>
        <taxon>Desulfobaccia</taxon>
        <taxon>Desulfobaccales</taxon>
        <taxon>Desulfobaccaceae</taxon>
        <taxon>Desulfobacca</taxon>
    </lineage>
</organism>
<evidence type="ECO:0000256" key="3">
    <source>
        <dbReference type="ARBA" id="ARBA00022679"/>
    </source>
</evidence>
<dbReference type="CDD" id="cd04301">
    <property type="entry name" value="NAT_SF"/>
    <property type="match status" value="1"/>
</dbReference>
<comment type="caution">
    <text evidence="6">The sequence shown here is derived from an EMBL/GenBank/DDBJ whole genome shotgun (WGS) entry which is preliminary data.</text>
</comment>
<keyword evidence="2" id="KW-0963">Cytoplasm</keyword>
<evidence type="ECO:0000313" key="6">
    <source>
        <dbReference type="EMBL" id="HGB14702.1"/>
    </source>
</evidence>
<feature type="domain" description="N-acetyltransferase" evidence="5">
    <location>
        <begin position="5"/>
        <end position="153"/>
    </location>
</feature>
<dbReference type="InterPro" id="IPR000182">
    <property type="entry name" value="GNAT_dom"/>
</dbReference>
<dbReference type="InterPro" id="IPR050680">
    <property type="entry name" value="YpeA/RimI_acetyltransf"/>
</dbReference>
<dbReference type="InterPro" id="IPR016181">
    <property type="entry name" value="Acyl_CoA_acyltransferase"/>
</dbReference>
<comment type="similarity">
    <text evidence="1">Belongs to the acetyltransferase family. RimI subfamily.</text>
</comment>
<dbReference type="Pfam" id="PF00583">
    <property type="entry name" value="Acetyltransf_1"/>
    <property type="match status" value="1"/>
</dbReference>
<keyword evidence="4" id="KW-0012">Acyltransferase</keyword>
<evidence type="ECO:0000256" key="4">
    <source>
        <dbReference type="ARBA" id="ARBA00023315"/>
    </source>
</evidence>
<dbReference type="PANTHER" id="PTHR43420">
    <property type="entry name" value="ACETYLTRANSFERASE"/>
    <property type="match status" value="1"/>
</dbReference>
<reference evidence="6" key="1">
    <citation type="journal article" date="2020" name="mSystems">
        <title>Genome- and Community-Level Interaction Insights into Carbon Utilization and Element Cycling Functions of Hydrothermarchaeota in Hydrothermal Sediment.</title>
        <authorList>
            <person name="Zhou Z."/>
            <person name="Liu Y."/>
            <person name="Xu W."/>
            <person name="Pan J."/>
            <person name="Luo Z.H."/>
            <person name="Li M."/>
        </authorList>
    </citation>
    <scope>NUCLEOTIDE SEQUENCE [LARGE SCALE GENOMIC DNA]</scope>
    <source>
        <strain evidence="6">SpSt-776</strain>
    </source>
</reference>
<dbReference type="AlphaFoldDB" id="A0A7C3SIV2"/>
<evidence type="ECO:0000256" key="2">
    <source>
        <dbReference type="ARBA" id="ARBA00022490"/>
    </source>
</evidence>
<dbReference type="Gene3D" id="3.40.630.30">
    <property type="match status" value="1"/>
</dbReference>
<evidence type="ECO:0000259" key="5">
    <source>
        <dbReference type="PROSITE" id="PS51186"/>
    </source>
</evidence>
<dbReference type="InterPro" id="IPR006464">
    <property type="entry name" value="AcTrfase_RimI/Ard1"/>
</dbReference>
<dbReference type="PANTHER" id="PTHR43420:SF44">
    <property type="entry name" value="ACETYLTRANSFERASE YPEA"/>
    <property type="match status" value="1"/>
</dbReference>